<dbReference type="GO" id="GO:0016887">
    <property type="term" value="F:ATP hydrolysis activity"/>
    <property type="evidence" value="ECO:0007669"/>
    <property type="project" value="InterPro"/>
</dbReference>
<dbReference type="PROSITE" id="PS50893">
    <property type="entry name" value="ABC_TRANSPORTER_2"/>
    <property type="match status" value="1"/>
</dbReference>
<keyword evidence="2" id="KW-0813">Transport</keyword>
<keyword evidence="3" id="KW-0547">Nucleotide-binding</keyword>
<accession>A0A7L4ZW27</accession>
<dbReference type="Gene3D" id="3.40.50.300">
    <property type="entry name" value="P-loop containing nucleotide triphosphate hydrolases"/>
    <property type="match status" value="1"/>
</dbReference>
<dbReference type="InterPro" id="IPR027417">
    <property type="entry name" value="P-loop_NTPase"/>
</dbReference>
<evidence type="ECO:0000256" key="2">
    <source>
        <dbReference type="ARBA" id="ARBA00022448"/>
    </source>
</evidence>
<dbReference type="InterPro" id="IPR003593">
    <property type="entry name" value="AAA+_ATPase"/>
</dbReference>
<evidence type="ECO:0000256" key="4">
    <source>
        <dbReference type="ARBA" id="ARBA00022840"/>
    </source>
</evidence>
<reference evidence="5 6" key="1">
    <citation type="submission" date="2019-09" db="EMBL/GenBank/DDBJ databases">
        <title>Genome sequence of Hymenobacter sp. M3.</title>
        <authorList>
            <person name="Srinivasan S."/>
        </authorList>
    </citation>
    <scope>NUCLEOTIDE SEQUENCE [LARGE SCALE GENOMIC DNA]</scope>
    <source>
        <strain evidence="5 6">M3</strain>
    </source>
</reference>
<keyword evidence="6" id="KW-1185">Reference proteome</keyword>
<protein>
    <submittedName>
        <fullName evidence="5">ABC transporter ATP-binding protein</fullName>
    </submittedName>
</protein>
<evidence type="ECO:0000313" key="5">
    <source>
        <dbReference type="EMBL" id="KAA9325318.1"/>
    </source>
</evidence>
<evidence type="ECO:0000313" key="6">
    <source>
        <dbReference type="Proteomes" id="UP000326380"/>
    </source>
</evidence>
<dbReference type="PANTHER" id="PTHR43335">
    <property type="entry name" value="ABC TRANSPORTER, ATP-BINDING PROTEIN"/>
    <property type="match status" value="1"/>
</dbReference>
<dbReference type="SMART" id="SM00382">
    <property type="entry name" value="AAA"/>
    <property type="match status" value="1"/>
</dbReference>
<comment type="similarity">
    <text evidence="1">Belongs to the ABC transporter superfamily.</text>
</comment>
<dbReference type="Pfam" id="PF00005">
    <property type="entry name" value="ABC_tran"/>
    <property type="match status" value="1"/>
</dbReference>
<dbReference type="GO" id="GO:0005524">
    <property type="term" value="F:ATP binding"/>
    <property type="evidence" value="ECO:0007669"/>
    <property type="project" value="UniProtKB-KW"/>
</dbReference>
<dbReference type="PANTHER" id="PTHR43335:SF2">
    <property type="entry name" value="ABC TRANSPORTER, ATP-BINDING PROTEIN"/>
    <property type="match status" value="1"/>
</dbReference>
<name>A0A7L4ZW27_9BACT</name>
<dbReference type="RefSeq" id="WP_151080801.1">
    <property type="nucleotide sequence ID" value="NZ_CP047647.1"/>
</dbReference>
<sequence>MNLVIEHLSKTYPNGTKALSDVNLRIEPGMFGLLGPNGAGKSSLMRTISTLQEADQGSIRLGDLDVLANPDRVRQVLGYLPQEFGVYPKVTAAELLDHFAVLKGISNKSERKQVVDGLLQQTNLYNVRNKNLGGYSGGMKQRFGIAQALLGNPRLIIVDEPTAGLDPTERNRFHNLLSEIGEDRIVILSTHIVSDVSDLCRQFAIINKGQVLYTGDPLLAIEEIRGQIWRRTIGKHELDSYQQQFAVISSRLFAGQTIIHVHSLAQPGNGFESVDPTLEDVYFARIHAAEQVATPQVVNG</sequence>
<dbReference type="InterPro" id="IPR003439">
    <property type="entry name" value="ABC_transporter-like_ATP-bd"/>
</dbReference>
<dbReference type="SUPFAM" id="SSF52540">
    <property type="entry name" value="P-loop containing nucleoside triphosphate hydrolases"/>
    <property type="match status" value="1"/>
</dbReference>
<evidence type="ECO:0000256" key="1">
    <source>
        <dbReference type="ARBA" id="ARBA00005417"/>
    </source>
</evidence>
<dbReference type="InterPro" id="IPR017871">
    <property type="entry name" value="ABC_transporter-like_CS"/>
</dbReference>
<proteinExistence type="inferred from homology"/>
<comment type="caution">
    <text evidence="5">The sequence shown here is derived from an EMBL/GenBank/DDBJ whole genome shotgun (WGS) entry which is preliminary data.</text>
</comment>
<dbReference type="Proteomes" id="UP000326380">
    <property type="component" value="Unassembled WGS sequence"/>
</dbReference>
<gene>
    <name evidence="5" type="ORF">F0P96_20160</name>
</gene>
<dbReference type="PROSITE" id="PS00211">
    <property type="entry name" value="ABC_TRANSPORTER_1"/>
    <property type="match status" value="1"/>
</dbReference>
<evidence type="ECO:0000256" key="3">
    <source>
        <dbReference type="ARBA" id="ARBA00022741"/>
    </source>
</evidence>
<dbReference type="EMBL" id="VTWU01000010">
    <property type="protein sequence ID" value="KAA9325318.1"/>
    <property type="molecule type" value="Genomic_DNA"/>
</dbReference>
<dbReference type="AlphaFoldDB" id="A0A7L4ZW27"/>
<keyword evidence="4 5" id="KW-0067">ATP-binding</keyword>
<dbReference type="CDD" id="cd03264">
    <property type="entry name" value="ABC_drug_resistance_like"/>
    <property type="match status" value="1"/>
</dbReference>
<organism evidence="5 6">
    <name type="scientific">Hymenobacter busanensis</name>
    <dbReference type="NCBI Taxonomy" id="2607656"/>
    <lineage>
        <taxon>Bacteria</taxon>
        <taxon>Pseudomonadati</taxon>
        <taxon>Bacteroidota</taxon>
        <taxon>Cytophagia</taxon>
        <taxon>Cytophagales</taxon>
        <taxon>Hymenobacteraceae</taxon>
        <taxon>Hymenobacter</taxon>
    </lineage>
</organism>